<dbReference type="CDD" id="cd13585">
    <property type="entry name" value="PBP2_TMBP_like"/>
    <property type="match status" value="1"/>
</dbReference>
<dbReference type="AlphaFoldDB" id="A0A163JNA4"/>
<name>A0A163JNA4_9BACL</name>
<feature type="signal peptide" evidence="1">
    <location>
        <begin position="1"/>
        <end position="22"/>
    </location>
</feature>
<keyword evidence="1" id="KW-0732">Signal</keyword>
<dbReference type="STRING" id="59843.A3958_12080"/>
<dbReference type="RefSeq" id="WP_006207912.1">
    <property type="nucleotide sequence ID" value="NZ_CP147845.1"/>
</dbReference>
<evidence type="ECO:0000313" key="2">
    <source>
        <dbReference type="EMBL" id="KZS46687.1"/>
    </source>
</evidence>
<dbReference type="PANTHER" id="PTHR43649">
    <property type="entry name" value="ARABINOSE-BINDING PROTEIN-RELATED"/>
    <property type="match status" value="1"/>
</dbReference>
<proteinExistence type="predicted"/>
<dbReference type="Proteomes" id="UP000076796">
    <property type="component" value="Unassembled WGS sequence"/>
</dbReference>
<keyword evidence="3" id="KW-1185">Reference proteome</keyword>
<protein>
    <submittedName>
        <fullName evidence="2">ABC transporter substrate-binding protein</fullName>
    </submittedName>
</protein>
<dbReference type="OrthoDB" id="9782846at2"/>
<feature type="chain" id="PRO_5038915555" evidence="1">
    <location>
        <begin position="23"/>
        <end position="437"/>
    </location>
</feature>
<dbReference type="SUPFAM" id="SSF53850">
    <property type="entry name" value="Periplasmic binding protein-like II"/>
    <property type="match status" value="1"/>
</dbReference>
<reference evidence="2" key="1">
    <citation type="journal article" date="2016" name="Genome Announc.">
        <title>Draft genomes of two strains of Paenibacillus glucanolyticus with capability to degrade lignocellulose.</title>
        <authorList>
            <person name="Mathews S.L."/>
            <person name="Pawlak J."/>
            <person name="Grunden A.M."/>
        </authorList>
    </citation>
    <scope>NUCLEOTIDE SEQUENCE [LARGE SCALE GENOMIC DNA]</scope>
    <source>
        <strain evidence="2">SLM1</strain>
    </source>
</reference>
<accession>A0A163JNA4</accession>
<dbReference type="PANTHER" id="PTHR43649:SF12">
    <property type="entry name" value="DIACETYLCHITOBIOSE BINDING PROTEIN DASA"/>
    <property type="match status" value="1"/>
</dbReference>
<dbReference type="Pfam" id="PF13416">
    <property type="entry name" value="SBP_bac_8"/>
    <property type="match status" value="1"/>
</dbReference>
<dbReference type="InterPro" id="IPR006059">
    <property type="entry name" value="SBP"/>
</dbReference>
<dbReference type="PROSITE" id="PS51257">
    <property type="entry name" value="PROKAR_LIPOPROTEIN"/>
    <property type="match status" value="1"/>
</dbReference>
<sequence>MSKKFSAISLMLAFMMIFSACSSSGGSTDGEASPDQSTDNKEKVTLKIGLPGSYEVTSKEIIDGFITSHPHINVEIQEAPWGDFTSKIATQIAGNTMPDVWFQENATILSYGQRGVAEDLSSYIEADLKADEYIDGLFSAKAPDGKVWGVPHGINPIALAYNQDVFEKAGVAVPTDDWTYNDLIEASKALTVKEGDRTSQFGFIGSFSITNGWFPWIKQAGGSALDDTLTKSRFDDPKTATGLQQLYDGLDQGYFADIDFLKANGGELEVFASGKAAMYFLQYSLQVNMNESFADTNWDVVKIPKGVDGKRYVPMVANTWLVSSRAKQESKGAAWEFLKYYLSDEVQDMIVKTGSTLPVKKSALDQLKDSTTKPLNKAAFTDGIDEGGVTLDENATWSEWRILVQQVVNEIMVGNVSVEDGAKDIHTKVQEVLDSSK</sequence>
<dbReference type="EMBL" id="LWMH01000001">
    <property type="protein sequence ID" value="KZS46687.1"/>
    <property type="molecule type" value="Genomic_DNA"/>
</dbReference>
<dbReference type="GeneID" id="97557971"/>
<evidence type="ECO:0000256" key="1">
    <source>
        <dbReference type="SAM" id="SignalP"/>
    </source>
</evidence>
<dbReference type="InterPro" id="IPR050490">
    <property type="entry name" value="Bact_solute-bd_prot1"/>
</dbReference>
<gene>
    <name evidence="2" type="ORF">AWU65_12540</name>
</gene>
<comment type="caution">
    <text evidence="2">The sequence shown here is derived from an EMBL/GenBank/DDBJ whole genome shotgun (WGS) entry which is preliminary data.</text>
</comment>
<dbReference type="Gene3D" id="3.40.190.10">
    <property type="entry name" value="Periplasmic binding protein-like II"/>
    <property type="match status" value="1"/>
</dbReference>
<organism evidence="2 3">
    <name type="scientific">Paenibacillus glucanolyticus</name>
    <dbReference type="NCBI Taxonomy" id="59843"/>
    <lineage>
        <taxon>Bacteria</taxon>
        <taxon>Bacillati</taxon>
        <taxon>Bacillota</taxon>
        <taxon>Bacilli</taxon>
        <taxon>Bacillales</taxon>
        <taxon>Paenibacillaceae</taxon>
        <taxon>Paenibacillus</taxon>
    </lineage>
</organism>
<evidence type="ECO:0000313" key="3">
    <source>
        <dbReference type="Proteomes" id="UP000076796"/>
    </source>
</evidence>